<feature type="chain" id="PRO_5008276764" evidence="1">
    <location>
        <begin position="25"/>
        <end position="101"/>
    </location>
</feature>
<reference evidence="2 3" key="1">
    <citation type="submission" date="2016-05" db="EMBL/GenBank/DDBJ databases">
        <title>Genome sequencing reveals origins of a unique bacterial endosymbiosis in the earliest lineages of terrestrial Fungi.</title>
        <authorList>
            <consortium name="DOE Joint Genome Institute"/>
            <person name="Uehling J."/>
            <person name="Gryganskyi A."/>
            <person name="Hameed K."/>
            <person name="Tschaplinski T."/>
            <person name="Misztal P."/>
            <person name="Wu S."/>
            <person name="Desiro A."/>
            <person name="Vande Pol N."/>
            <person name="Du Z.-Y."/>
            <person name="Zienkiewicz A."/>
            <person name="Zienkiewicz K."/>
            <person name="Morin E."/>
            <person name="Tisserant E."/>
            <person name="Splivallo R."/>
            <person name="Hainaut M."/>
            <person name="Henrissat B."/>
            <person name="Ohm R."/>
            <person name="Kuo A."/>
            <person name="Yan J."/>
            <person name="Lipzen A."/>
            <person name="Nolan M."/>
            <person name="Labutti K."/>
            <person name="Barry K."/>
            <person name="Goldstein A."/>
            <person name="Labbe J."/>
            <person name="Schadt C."/>
            <person name="Tuskan G."/>
            <person name="Grigoriev I."/>
            <person name="Martin F."/>
            <person name="Vilgalys R."/>
            <person name="Bonito G."/>
        </authorList>
    </citation>
    <scope>NUCLEOTIDE SEQUENCE [LARGE SCALE GENOMIC DNA]</scope>
    <source>
        <strain evidence="2 3">AG-77</strain>
    </source>
</reference>
<dbReference type="EMBL" id="KV442019">
    <property type="protein sequence ID" value="OAQ34029.1"/>
    <property type="molecule type" value="Genomic_DNA"/>
</dbReference>
<proteinExistence type="predicted"/>
<sequence>MQFKTSLIASFAVMLALAASTAQAVCEAACTSIQGPEGRCNYQCTTACGQPAGAHRQRFLGALKSQYPQTPCTSVGATEITCIKTARFGSCGAQKWTCGKC</sequence>
<dbReference type="Proteomes" id="UP000078512">
    <property type="component" value="Unassembled WGS sequence"/>
</dbReference>
<dbReference type="AlphaFoldDB" id="A0A197KCA3"/>
<evidence type="ECO:0000256" key="1">
    <source>
        <dbReference type="SAM" id="SignalP"/>
    </source>
</evidence>
<protein>
    <submittedName>
        <fullName evidence="2">Uncharacterized protein</fullName>
    </submittedName>
</protein>
<evidence type="ECO:0000313" key="3">
    <source>
        <dbReference type="Proteomes" id="UP000078512"/>
    </source>
</evidence>
<evidence type="ECO:0000313" key="2">
    <source>
        <dbReference type="EMBL" id="OAQ34029.1"/>
    </source>
</evidence>
<accession>A0A197KCA3</accession>
<gene>
    <name evidence="2" type="ORF">K457DRAFT_122432</name>
</gene>
<keyword evidence="3" id="KW-1185">Reference proteome</keyword>
<feature type="signal peptide" evidence="1">
    <location>
        <begin position="1"/>
        <end position="24"/>
    </location>
</feature>
<name>A0A197KCA3_9FUNG</name>
<keyword evidence="1" id="KW-0732">Signal</keyword>
<organism evidence="2 3">
    <name type="scientific">Linnemannia elongata AG-77</name>
    <dbReference type="NCBI Taxonomy" id="1314771"/>
    <lineage>
        <taxon>Eukaryota</taxon>
        <taxon>Fungi</taxon>
        <taxon>Fungi incertae sedis</taxon>
        <taxon>Mucoromycota</taxon>
        <taxon>Mortierellomycotina</taxon>
        <taxon>Mortierellomycetes</taxon>
        <taxon>Mortierellales</taxon>
        <taxon>Mortierellaceae</taxon>
        <taxon>Linnemannia</taxon>
    </lineage>
</organism>